<keyword evidence="2" id="KW-1185">Reference proteome</keyword>
<protein>
    <submittedName>
        <fullName evidence="1">Uncharacterized protein</fullName>
    </submittedName>
</protein>
<evidence type="ECO:0000313" key="2">
    <source>
        <dbReference type="Proteomes" id="UP001293254"/>
    </source>
</evidence>
<sequence length="129" mass="15039">MSNARGGRLDGLQVRVVMPKICLGEEYLSFLRMGEVEEEIKFPRPPKLFRARLRLGLPQVEAYCLGLLQAWAFRLGLLQVEASRLDLGEAEVHCLGLFRWFWLQPRLILFKEVVPFRWVVGWGSFSRNY</sequence>
<evidence type="ECO:0000313" key="1">
    <source>
        <dbReference type="EMBL" id="KAK4415178.1"/>
    </source>
</evidence>
<gene>
    <name evidence="1" type="ORF">Salat_2625000</name>
</gene>
<reference evidence="1" key="2">
    <citation type="journal article" date="2024" name="Plant">
        <title>Genomic evolution and insights into agronomic trait innovations of Sesamum species.</title>
        <authorList>
            <person name="Miao H."/>
            <person name="Wang L."/>
            <person name="Qu L."/>
            <person name="Liu H."/>
            <person name="Sun Y."/>
            <person name="Le M."/>
            <person name="Wang Q."/>
            <person name="Wei S."/>
            <person name="Zheng Y."/>
            <person name="Lin W."/>
            <person name="Duan Y."/>
            <person name="Cao H."/>
            <person name="Xiong S."/>
            <person name="Wang X."/>
            <person name="Wei L."/>
            <person name="Li C."/>
            <person name="Ma Q."/>
            <person name="Ju M."/>
            <person name="Zhao R."/>
            <person name="Li G."/>
            <person name="Mu C."/>
            <person name="Tian Q."/>
            <person name="Mei H."/>
            <person name="Zhang T."/>
            <person name="Gao T."/>
            <person name="Zhang H."/>
        </authorList>
    </citation>
    <scope>NUCLEOTIDE SEQUENCE</scope>
    <source>
        <strain evidence="1">3651</strain>
    </source>
</reference>
<dbReference type="AlphaFoldDB" id="A0AAE1XNL1"/>
<comment type="caution">
    <text evidence="1">The sequence shown here is derived from an EMBL/GenBank/DDBJ whole genome shotgun (WGS) entry which is preliminary data.</text>
</comment>
<organism evidence="1 2">
    <name type="scientific">Sesamum alatum</name>
    <dbReference type="NCBI Taxonomy" id="300844"/>
    <lineage>
        <taxon>Eukaryota</taxon>
        <taxon>Viridiplantae</taxon>
        <taxon>Streptophyta</taxon>
        <taxon>Embryophyta</taxon>
        <taxon>Tracheophyta</taxon>
        <taxon>Spermatophyta</taxon>
        <taxon>Magnoliopsida</taxon>
        <taxon>eudicotyledons</taxon>
        <taxon>Gunneridae</taxon>
        <taxon>Pentapetalae</taxon>
        <taxon>asterids</taxon>
        <taxon>lamiids</taxon>
        <taxon>Lamiales</taxon>
        <taxon>Pedaliaceae</taxon>
        <taxon>Sesamum</taxon>
    </lineage>
</organism>
<proteinExistence type="predicted"/>
<dbReference type="EMBL" id="JACGWO010000011">
    <property type="protein sequence ID" value="KAK4415178.1"/>
    <property type="molecule type" value="Genomic_DNA"/>
</dbReference>
<reference evidence="1" key="1">
    <citation type="submission" date="2020-06" db="EMBL/GenBank/DDBJ databases">
        <authorList>
            <person name="Li T."/>
            <person name="Hu X."/>
            <person name="Zhang T."/>
            <person name="Song X."/>
            <person name="Zhang H."/>
            <person name="Dai N."/>
            <person name="Sheng W."/>
            <person name="Hou X."/>
            <person name="Wei L."/>
        </authorList>
    </citation>
    <scope>NUCLEOTIDE SEQUENCE</scope>
    <source>
        <strain evidence="1">3651</strain>
        <tissue evidence="1">Leaf</tissue>
    </source>
</reference>
<name>A0AAE1XNL1_9LAMI</name>
<accession>A0AAE1XNL1</accession>
<dbReference type="Proteomes" id="UP001293254">
    <property type="component" value="Unassembled WGS sequence"/>
</dbReference>